<dbReference type="EMBL" id="JACJIA010000013">
    <property type="protein sequence ID" value="MBA8955755.1"/>
    <property type="molecule type" value="Genomic_DNA"/>
</dbReference>
<dbReference type="InterPro" id="IPR019888">
    <property type="entry name" value="Tscrpt_reg_AsnC-like"/>
</dbReference>
<dbReference type="SUPFAM" id="SSF46785">
    <property type="entry name" value="Winged helix' DNA-binding domain"/>
    <property type="match status" value="1"/>
</dbReference>
<evidence type="ECO:0000313" key="6">
    <source>
        <dbReference type="Proteomes" id="UP000572680"/>
    </source>
</evidence>
<dbReference type="Proteomes" id="UP000572680">
    <property type="component" value="Unassembled WGS sequence"/>
</dbReference>
<dbReference type="PROSITE" id="PS50956">
    <property type="entry name" value="HTH_ASNC_2"/>
    <property type="match status" value="1"/>
</dbReference>
<dbReference type="InterPro" id="IPR036388">
    <property type="entry name" value="WH-like_DNA-bd_sf"/>
</dbReference>
<organism evidence="5 6">
    <name type="scientific">Actinomadura namibiensis</name>
    <dbReference type="NCBI Taxonomy" id="182080"/>
    <lineage>
        <taxon>Bacteria</taxon>
        <taxon>Bacillati</taxon>
        <taxon>Actinomycetota</taxon>
        <taxon>Actinomycetes</taxon>
        <taxon>Streptosporangiales</taxon>
        <taxon>Thermomonosporaceae</taxon>
        <taxon>Actinomadura</taxon>
    </lineage>
</organism>
<dbReference type="GO" id="GO:0005829">
    <property type="term" value="C:cytosol"/>
    <property type="evidence" value="ECO:0007669"/>
    <property type="project" value="TreeGrafter"/>
</dbReference>
<dbReference type="InterPro" id="IPR011008">
    <property type="entry name" value="Dimeric_a/b-barrel"/>
</dbReference>
<feature type="domain" description="HTH asnC-type" evidence="4">
    <location>
        <begin position="179"/>
        <end position="235"/>
    </location>
</feature>
<dbReference type="InterPro" id="IPR019887">
    <property type="entry name" value="Tscrpt_reg_AsnC/Lrp_C"/>
</dbReference>
<dbReference type="InterPro" id="IPR019885">
    <property type="entry name" value="Tscrpt_reg_HTH_AsnC-type_CS"/>
</dbReference>
<reference evidence="5 6" key="1">
    <citation type="submission" date="2020-08" db="EMBL/GenBank/DDBJ databases">
        <title>Genomic Encyclopedia of Type Strains, Phase IV (KMG-IV): sequencing the most valuable type-strain genomes for metagenomic binning, comparative biology and taxonomic classification.</title>
        <authorList>
            <person name="Goeker M."/>
        </authorList>
    </citation>
    <scope>NUCLEOTIDE SEQUENCE [LARGE SCALE GENOMIC DNA]</scope>
    <source>
        <strain evidence="5 6">DSM 44197</strain>
    </source>
</reference>
<comment type="caution">
    <text evidence="5">The sequence shown here is derived from an EMBL/GenBank/DDBJ whole genome shotgun (WGS) entry which is preliminary data.</text>
</comment>
<dbReference type="PANTHER" id="PTHR30154">
    <property type="entry name" value="LEUCINE-RESPONSIVE REGULATORY PROTEIN"/>
    <property type="match status" value="1"/>
</dbReference>
<gene>
    <name evidence="5" type="ORF">HNR61_007437</name>
</gene>
<dbReference type="Gene3D" id="1.10.10.10">
    <property type="entry name" value="Winged helix-like DNA-binding domain superfamily/Winged helix DNA-binding domain"/>
    <property type="match status" value="2"/>
</dbReference>
<dbReference type="PANTHER" id="PTHR30154:SF34">
    <property type="entry name" value="TRANSCRIPTIONAL REGULATOR AZLB"/>
    <property type="match status" value="1"/>
</dbReference>
<dbReference type="AlphaFoldDB" id="A0A7W3LX03"/>
<name>A0A7W3LX03_ACTNM</name>
<dbReference type="InterPro" id="IPR000485">
    <property type="entry name" value="AsnC-type_HTH_dom"/>
</dbReference>
<dbReference type="SMART" id="SM00344">
    <property type="entry name" value="HTH_ASNC"/>
    <property type="match status" value="2"/>
</dbReference>
<dbReference type="PROSITE" id="PS00519">
    <property type="entry name" value="HTH_ASNC_1"/>
    <property type="match status" value="1"/>
</dbReference>
<accession>A0A7W3LX03</accession>
<evidence type="ECO:0000256" key="3">
    <source>
        <dbReference type="ARBA" id="ARBA00023163"/>
    </source>
</evidence>
<dbReference type="InterPro" id="IPR036390">
    <property type="entry name" value="WH_DNA-bd_sf"/>
</dbReference>
<keyword evidence="3" id="KW-0804">Transcription</keyword>
<evidence type="ECO:0000256" key="2">
    <source>
        <dbReference type="ARBA" id="ARBA00023125"/>
    </source>
</evidence>
<dbReference type="Gene3D" id="3.30.70.920">
    <property type="match status" value="1"/>
</dbReference>
<keyword evidence="1" id="KW-0805">Transcription regulation</keyword>
<dbReference type="Pfam" id="PF01037">
    <property type="entry name" value="AsnC_trans_reg"/>
    <property type="match status" value="1"/>
</dbReference>
<dbReference type="Pfam" id="PF13404">
    <property type="entry name" value="HTH_AsnC-type"/>
    <property type="match status" value="2"/>
</dbReference>
<evidence type="ECO:0000259" key="4">
    <source>
        <dbReference type="PROSITE" id="PS50956"/>
    </source>
</evidence>
<dbReference type="SUPFAM" id="SSF54909">
    <property type="entry name" value="Dimeric alpha+beta barrel"/>
    <property type="match status" value="1"/>
</dbReference>
<evidence type="ECO:0000313" key="5">
    <source>
        <dbReference type="EMBL" id="MBA8955755.1"/>
    </source>
</evidence>
<protein>
    <submittedName>
        <fullName evidence="5">DNA-binding Lrp family transcriptional regulator</fullName>
    </submittedName>
</protein>
<keyword evidence="6" id="KW-1185">Reference proteome</keyword>
<dbReference type="GO" id="GO:0043200">
    <property type="term" value="P:response to amino acid"/>
    <property type="evidence" value="ECO:0007669"/>
    <property type="project" value="TreeGrafter"/>
</dbReference>
<sequence>MQGNATLDDLDHILVTALQHAPRADWRRIGAVLGVDASTAARRWARLTAAGLAWQTCVPLAVEGVSPVVAFVEVDCVAGRLHEVAAELVEDPHVFNVEHVTGGRDLLLTVVLRDQAELARYVGFRLGRIAGIAATRTQIATALHTEGSRWRLERLDDRQRGLLDRGRSRERGRAVTEDDRELLRLLGEDCRAPVAELAARTGLSPTTVRRRLARMDAAGALLYRCEVARFASGWPVAVYLWGTAPPGDVSRIAALLAGLRETRMCASLSGSDNVVFTVWLRSVDRAQAFETALVRRFPQLTVTDRAVTLWPMKLAGHVLDPQGRHLRSVPFWAWDDAAAEAELGALLGRLRTGPARDGGPAR</sequence>
<proteinExistence type="predicted"/>
<keyword evidence="2 5" id="KW-0238">DNA-binding</keyword>
<dbReference type="PRINTS" id="PR00033">
    <property type="entry name" value="HTHASNC"/>
</dbReference>
<dbReference type="RefSeq" id="WP_182847734.1">
    <property type="nucleotide sequence ID" value="NZ_BAAALP010000025.1"/>
</dbReference>
<evidence type="ECO:0000256" key="1">
    <source>
        <dbReference type="ARBA" id="ARBA00023015"/>
    </source>
</evidence>
<dbReference type="GO" id="GO:0043565">
    <property type="term" value="F:sequence-specific DNA binding"/>
    <property type="evidence" value="ECO:0007669"/>
    <property type="project" value="InterPro"/>
</dbReference>